<dbReference type="RefSeq" id="WP_290355317.1">
    <property type="nucleotide sequence ID" value="NZ_JAUFPT010000017.1"/>
</dbReference>
<dbReference type="EMBL" id="JAUFPT010000017">
    <property type="protein sequence ID" value="MDN3570259.1"/>
    <property type="molecule type" value="Genomic_DNA"/>
</dbReference>
<accession>A0ABT8AKG0</accession>
<sequence>MRLDIALRGAMLRRTFLSGAVAGFGVKALTAAAQAQDHVPRIGLLWHAAGPEQEALYMGAFRQGLSDYGYIEGRNITVEHRFPSEIPERFRDMATELASKNMDILIGAGPNSALALQKTTKTTPIIFIAAFDPVGRGLVSSIPHPTENITGLEFPDLIQKRLEVIKEAVPDVKISKIMINTDTAGAHQYIDRVKSEASYLGLKIEPLEIRGVANLEAAFAGVQQDGYICVAANPDPLFVAERKRIAALALQQRLPSIFHNELYVRDGALMSYGTSIPDIFRRAGSFVDRILKGTKISDIPVEQPSKYRVVVNLKTADQLGIKISDGVLARADEYVD</sequence>
<protein>
    <submittedName>
        <fullName evidence="1">ABC transporter substrate-binding protein</fullName>
    </submittedName>
</protein>
<organism evidence="1 2">
    <name type="scientific">Methylobacterium longum</name>
    <dbReference type="NCBI Taxonomy" id="767694"/>
    <lineage>
        <taxon>Bacteria</taxon>
        <taxon>Pseudomonadati</taxon>
        <taxon>Pseudomonadota</taxon>
        <taxon>Alphaproteobacteria</taxon>
        <taxon>Hyphomicrobiales</taxon>
        <taxon>Methylobacteriaceae</taxon>
        <taxon>Methylobacterium</taxon>
    </lineage>
</organism>
<keyword evidence="2" id="KW-1185">Reference proteome</keyword>
<dbReference type="Gene3D" id="3.40.50.2300">
    <property type="match status" value="2"/>
</dbReference>
<proteinExistence type="predicted"/>
<dbReference type="Proteomes" id="UP001244297">
    <property type="component" value="Unassembled WGS sequence"/>
</dbReference>
<evidence type="ECO:0000313" key="2">
    <source>
        <dbReference type="Proteomes" id="UP001244297"/>
    </source>
</evidence>
<dbReference type="Pfam" id="PF04392">
    <property type="entry name" value="ABC_sub_bind"/>
    <property type="match status" value="1"/>
</dbReference>
<dbReference type="InterPro" id="IPR007487">
    <property type="entry name" value="ABC_transpt-TYRBP-like"/>
</dbReference>
<comment type="caution">
    <text evidence="1">The sequence shown here is derived from an EMBL/GenBank/DDBJ whole genome shotgun (WGS) entry which is preliminary data.</text>
</comment>
<gene>
    <name evidence="1" type="ORF">QWZ18_06445</name>
</gene>
<dbReference type="PANTHER" id="PTHR35271">
    <property type="entry name" value="ABC TRANSPORTER, SUBSTRATE-BINDING LIPOPROTEIN-RELATED"/>
    <property type="match status" value="1"/>
</dbReference>
<reference evidence="2" key="1">
    <citation type="journal article" date="2019" name="Int. J. Syst. Evol. Microbiol.">
        <title>The Global Catalogue of Microorganisms (GCM) 10K type strain sequencing project: providing services to taxonomists for standard genome sequencing and annotation.</title>
        <authorList>
            <consortium name="The Broad Institute Genomics Platform"/>
            <consortium name="The Broad Institute Genome Sequencing Center for Infectious Disease"/>
            <person name="Wu L."/>
            <person name="Ma J."/>
        </authorList>
    </citation>
    <scope>NUCLEOTIDE SEQUENCE [LARGE SCALE GENOMIC DNA]</scope>
    <source>
        <strain evidence="2">CECT 7806</strain>
    </source>
</reference>
<dbReference type="CDD" id="cd06325">
    <property type="entry name" value="PBP1_ABC_unchar_transporter"/>
    <property type="match status" value="1"/>
</dbReference>
<evidence type="ECO:0000313" key="1">
    <source>
        <dbReference type="EMBL" id="MDN3570259.1"/>
    </source>
</evidence>
<dbReference type="PANTHER" id="PTHR35271:SF1">
    <property type="entry name" value="ABC TRANSPORTER, SUBSTRATE-BINDING LIPOPROTEIN"/>
    <property type="match status" value="1"/>
</dbReference>
<name>A0ABT8AKG0_9HYPH</name>